<name>A0A9W6U8E5_9STRA</name>
<dbReference type="SMART" id="SM01411">
    <property type="entry name" value="Ephrin_rec_like"/>
    <property type="match status" value="2"/>
</dbReference>
<dbReference type="OrthoDB" id="65776at2759"/>
<keyword evidence="2" id="KW-1133">Transmembrane helix</keyword>
<protein>
    <submittedName>
        <fullName evidence="4">Unnamed protein product</fullName>
    </submittedName>
</protein>
<feature type="transmembrane region" description="Helical" evidence="2">
    <location>
        <begin position="1607"/>
        <end position="1631"/>
    </location>
</feature>
<evidence type="ECO:0000256" key="2">
    <source>
        <dbReference type="SAM" id="Phobius"/>
    </source>
</evidence>
<feature type="region of interest" description="Disordered" evidence="1">
    <location>
        <begin position="248"/>
        <end position="280"/>
    </location>
</feature>
<feature type="domain" description="Tyrosine-protein kinase ephrin type A/B receptor-like" evidence="3">
    <location>
        <begin position="933"/>
        <end position="974"/>
    </location>
</feature>
<dbReference type="Gene3D" id="2.10.50.10">
    <property type="entry name" value="Tumor Necrosis Factor Receptor, subunit A, domain 2"/>
    <property type="match status" value="1"/>
</dbReference>
<dbReference type="InterPro" id="IPR009030">
    <property type="entry name" value="Growth_fac_rcpt_cys_sf"/>
</dbReference>
<comment type="caution">
    <text evidence="4">The sequence shown here is derived from an EMBL/GenBank/DDBJ whole genome shotgun (WGS) entry which is preliminary data.</text>
</comment>
<evidence type="ECO:0000313" key="5">
    <source>
        <dbReference type="Proteomes" id="UP001165121"/>
    </source>
</evidence>
<dbReference type="SUPFAM" id="SSF57184">
    <property type="entry name" value="Growth factor receptor domain"/>
    <property type="match status" value="1"/>
</dbReference>
<feature type="compositionally biased region" description="Gly residues" evidence="1">
    <location>
        <begin position="266"/>
        <end position="277"/>
    </location>
</feature>
<proteinExistence type="predicted"/>
<sequence length="1691" mass="180347">MCRWHLTYAAEGAAPAATFRIDGKTNVKDIFKCSGIHFIGSFNEYYVACELAVPGQEKLQLLEIVDVTLDGSKLSPLPGVHAELGLRLNASAATVSIRNSQLQASAVEIHAANVTMDEHSAVNVTARGLKFGPGYNSWDSMGGSYGGIGGASLTETRSTCDDIPPNDFFRAVGDVSGDMANFRGYGSGGGNDDSRGGGRIRLVAGQNLEVNGSLLANGGVACTDCYDSAGAGGSILLVASERIHGNATVQANGGEPSVRNTDELRGGGGGGGGGGGRIVFDSNEAEELGPSQVEAYGGGFSSSKIAAIGWCQLGGDGTILKLQHSTKDYGSVDASDGEEKYHGDGSKTLLGTLLIKSGRLAHSGPVKRIQIYGCTPIFEQTSRGARFLPESLVHIFVSGGATVCASIVQLKGYVGPSSLQERDLFGLNLAASDVSFSNALIMIHELGVDARGALSIDKFSELKFRNQVRVLADASIKVEGFLQTLVKPFQRTYRDGHDDIPLISFTSKTDIELRPQTVEMGQVELYIRANGTGVLDMPFDTPFLRMWIAATNVSIANVNSGSVIACEEIEHQADMSACKTLREATDMTNLYSISIFALEFATIGNISAGSMIVCSGNNMIIEGAISSSQLGCESGVGPGKSEVSGVASGGAGHGGRGGNILPGSAGGGSAYDISKELNRYQPQDWVAPSSTDKGWPIWPGSGAASGDTPNRVIGGNGGGIIYIGSKRLVVSKTASITAQGGIGTMGGGGGSGGALTLFVADISGGGAIDLSGGAASAPALSPNASKTEYRSLIWDQNVFPVEHVPDGGNIGGGGGGGVVRITYLDTGKNTSGGNGEQFIKDGGSISVDGGESTGGENGGAGVMVGANCSPGRGGIFCLPCPEGSHSPGRFSKCSPCDPGTCSSHTGAVKCDECPIGHFNPDFGKKECQSCPLGSYSAKPGLKKCELCSPGSYADLPGSGACSACPVGTITTSPGNSNCSVCGIGETTTKPGATVCIACKNKPVHSEFNMHGNCSYACSKGRNGLDCLTPFERLVKPIGGPVGFVILVFSIMGLIFGGWGFISYRSSKSELRRYAQYKAQRLRDELSLETLTRALTPRLTDQDLNAHVARLYLAGDNHLKSAWRLNPYFLPASLRDIVEEGTYASFASTCNKMVEWDPTGWEAWLYRVLLVTMPPVSTLFMRRRQLARVVKLSKYIDQYGGRFFRDMNFRVHGTHLKVGFSSDFSLGYFDVLISQSNSSSSSNLIAMQAVSHEDLVLVVGGSGSFFRPYHLDTNDIIVRAIPSRLELLEHNFWIDFVAEINQMLRVLPQPSSTVRRVREAAEVSREIIAFMEHFNVKHVKDGFTVAFGTVAFGTFSVGAAIAAERNESCFEPFTLENVDTTFASYPQEAFKLAFRISRVNSPVTGIEARSSPLAHSMPVELSPEVNDRVKAETDPRSADFRYSQIRMEALFAQPERYSHGNYADDSSDDSDSLTPLKKSQNNNRARRARALLAFMCTNDAAKRWLMVLWQPVYPLFRLRNLSRPKLPVRWLLSVTLVLLLFADMGVAFWIMVEYYCVQIRDPTSQDSGCSRTALWSVLGILPAAIVGSPLLGLVFVTRKSIFCGKLFAVWNATSIVNQVVAFICGLAFLAYIHDEILLVVVAGVLVKYLEKEVALRCIAQYASERRLRGWRGLHTTRDWYDAAYTPLVHYES</sequence>
<dbReference type="InterPro" id="IPR011641">
    <property type="entry name" value="Tyr-kin_ephrin_A/B_rcpt-like"/>
</dbReference>
<feature type="transmembrane region" description="Helical" evidence="2">
    <location>
        <begin position="1571"/>
        <end position="1595"/>
    </location>
</feature>
<organism evidence="4 5">
    <name type="scientific">Phytophthora fragariaefolia</name>
    <dbReference type="NCBI Taxonomy" id="1490495"/>
    <lineage>
        <taxon>Eukaryota</taxon>
        <taxon>Sar</taxon>
        <taxon>Stramenopiles</taxon>
        <taxon>Oomycota</taxon>
        <taxon>Peronosporomycetes</taxon>
        <taxon>Peronosporales</taxon>
        <taxon>Peronosporaceae</taxon>
        <taxon>Phytophthora</taxon>
    </lineage>
</organism>
<feature type="region of interest" description="Disordered" evidence="1">
    <location>
        <begin position="1457"/>
        <end position="1480"/>
    </location>
</feature>
<keyword evidence="2" id="KW-0472">Membrane</keyword>
<evidence type="ECO:0000259" key="3">
    <source>
        <dbReference type="Pfam" id="PF07699"/>
    </source>
</evidence>
<dbReference type="EMBL" id="BSXT01000458">
    <property type="protein sequence ID" value="GMF27988.1"/>
    <property type="molecule type" value="Genomic_DNA"/>
</dbReference>
<dbReference type="Proteomes" id="UP001165121">
    <property type="component" value="Unassembled WGS sequence"/>
</dbReference>
<reference evidence="4" key="1">
    <citation type="submission" date="2023-04" db="EMBL/GenBank/DDBJ databases">
        <title>Phytophthora fragariaefolia NBRC 109709.</title>
        <authorList>
            <person name="Ichikawa N."/>
            <person name="Sato H."/>
            <person name="Tonouchi N."/>
        </authorList>
    </citation>
    <scope>NUCLEOTIDE SEQUENCE</scope>
    <source>
        <strain evidence="4">NBRC 109709</strain>
    </source>
</reference>
<feature type="transmembrane region" description="Helical" evidence="2">
    <location>
        <begin position="1041"/>
        <end position="1063"/>
    </location>
</feature>
<evidence type="ECO:0000313" key="4">
    <source>
        <dbReference type="EMBL" id="GMF27988.1"/>
    </source>
</evidence>
<dbReference type="PANTHER" id="PTHR31513">
    <property type="entry name" value="EPHRIN TYPE-B RECEPTOR"/>
    <property type="match status" value="1"/>
</dbReference>
<evidence type="ECO:0000256" key="1">
    <source>
        <dbReference type="SAM" id="MobiDB-lite"/>
    </source>
</evidence>
<feature type="transmembrane region" description="Helical" evidence="2">
    <location>
        <begin position="1529"/>
        <end position="1551"/>
    </location>
</feature>
<accession>A0A9W6U8E5</accession>
<dbReference type="PANTHER" id="PTHR31513:SF2">
    <property type="entry name" value="MRAZ"/>
    <property type="match status" value="1"/>
</dbReference>
<gene>
    <name evidence="4" type="ORF">Pfra01_000568600</name>
</gene>
<keyword evidence="5" id="KW-1185">Reference proteome</keyword>
<dbReference type="Pfam" id="PF07699">
    <property type="entry name" value="Ephrin_rec_like"/>
    <property type="match status" value="1"/>
</dbReference>
<keyword evidence="2" id="KW-0812">Transmembrane</keyword>